<dbReference type="InterPro" id="IPR001647">
    <property type="entry name" value="HTH_TetR"/>
</dbReference>
<reference evidence="4 5" key="1">
    <citation type="submission" date="2021-03" db="EMBL/GenBank/DDBJ databases">
        <title>Genomic Encyclopedia of Type Strains, Phase IV (KMG-IV): sequencing the most valuable type-strain genomes for metagenomic binning, comparative biology and taxonomic classification.</title>
        <authorList>
            <person name="Goeker M."/>
        </authorList>
    </citation>
    <scope>NUCLEOTIDE SEQUENCE [LARGE SCALE GENOMIC DNA]</scope>
    <source>
        <strain evidence="4 5">DSM 6139</strain>
    </source>
</reference>
<sequence length="192" mass="21366">MRISKPREERRQEIVETARELFIAQGIDNTPVSQIVKTVGVAQGLFYYYFKSKDDIIAAVADHIMDSIERSIKSSLEIKDMGFNQRITIVVDMFLDSFGILDESTGSVTNLVYTSQLYDIIKTRLTSTTADVINALMAEGTSSGALNIRHPELMVTLIIQGLAELIGNGLRERSVILDLIEQGLNLPENSLQ</sequence>
<keyword evidence="1 2" id="KW-0238">DNA-binding</keyword>
<dbReference type="InterPro" id="IPR050109">
    <property type="entry name" value="HTH-type_TetR-like_transc_reg"/>
</dbReference>
<feature type="DNA-binding region" description="H-T-H motif" evidence="2">
    <location>
        <begin position="31"/>
        <end position="50"/>
    </location>
</feature>
<evidence type="ECO:0000256" key="2">
    <source>
        <dbReference type="PROSITE-ProRule" id="PRU00335"/>
    </source>
</evidence>
<feature type="domain" description="HTH tetR-type" evidence="3">
    <location>
        <begin position="8"/>
        <end position="68"/>
    </location>
</feature>
<evidence type="ECO:0000259" key="3">
    <source>
        <dbReference type="PROSITE" id="PS50977"/>
    </source>
</evidence>
<dbReference type="Proteomes" id="UP001519271">
    <property type="component" value="Unassembled WGS sequence"/>
</dbReference>
<protein>
    <submittedName>
        <fullName evidence="4">AcrR family transcriptional regulator</fullName>
    </submittedName>
</protein>
<name>A0ABS4G244_9CLOT</name>
<gene>
    <name evidence="4" type="ORF">J2Z34_001092</name>
</gene>
<dbReference type="InterPro" id="IPR009057">
    <property type="entry name" value="Homeodomain-like_sf"/>
</dbReference>
<evidence type="ECO:0000256" key="1">
    <source>
        <dbReference type="ARBA" id="ARBA00023125"/>
    </source>
</evidence>
<organism evidence="4 5">
    <name type="scientific">Youngiibacter multivorans</name>
    <dbReference type="NCBI Taxonomy" id="937251"/>
    <lineage>
        <taxon>Bacteria</taxon>
        <taxon>Bacillati</taxon>
        <taxon>Bacillota</taxon>
        <taxon>Clostridia</taxon>
        <taxon>Eubacteriales</taxon>
        <taxon>Clostridiaceae</taxon>
        <taxon>Youngiibacter</taxon>
    </lineage>
</organism>
<dbReference type="PROSITE" id="PS50977">
    <property type="entry name" value="HTH_TETR_2"/>
    <property type="match status" value="1"/>
</dbReference>
<dbReference type="PANTHER" id="PTHR30055">
    <property type="entry name" value="HTH-TYPE TRANSCRIPTIONAL REGULATOR RUTR"/>
    <property type="match status" value="1"/>
</dbReference>
<evidence type="ECO:0000313" key="4">
    <source>
        <dbReference type="EMBL" id="MBP1918615.1"/>
    </source>
</evidence>
<dbReference type="Pfam" id="PF00440">
    <property type="entry name" value="TetR_N"/>
    <property type="match status" value="1"/>
</dbReference>
<evidence type="ECO:0000313" key="5">
    <source>
        <dbReference type="Proteomes" id="UP001519271"/>
    </source>
</evidence>
<dbReference type="PRINTS" id="PR00455">
    <property type="entry name" value="HTHTETR"/>
</dbReference>
<accession>A0ABS4G244</accession>
<proteinExistence type="predicted"/>
<dbReference type="SUPFAM" id="SSF46689">
    <property type="entry name" value="Homeodomain-like"/>
    <property type="match status" value="1"/>
</dbReference>
<keyword evidence="5" id="KW-1185">Reference proteome</keyword>
<dbReference type="EMBL" id="JAGGKC010000007">
    <property type="protein sequence ID" value="MBP1918615.1"/>
    <property type="molecule type" value="Genomic_DNA"/>
</dbReference>
<dbReference type="RefSeq" id="WP_209458844.1">
    <property type="nucleotide sequence ID" value="NZ_JAGGKC010000007.1"/>
</dbReference>
<dbReference type="Gene3D" id="1.10.357.10">
    <property type="entry name" value="Tetracycline Repressor, domain 2"/>
    <property type="match status" value="1"/>
</dbReference>
<comment type="caution">
    <text evidence="4">The sequence shown here is derived from an EMBL/GenBank/DDBJ whole genome shotgun (WGS) entry which is preliminary data.</text>
</comment>